<gene>
    <name evidence="3" type="ORF">O3G_MSEX007103</name>
</gene>
<evidence type="ECO:0008006" key="5">
    <source>
        <dbReference type="Google" id="ProtNLM"/>
    </source>
</evidence>
<dbReference type="Proteomes" id="UP000791440">
    <property type="component" value="Unassembled WGS sequence"/>
</dbReference>
<feature type="transmembrane region" description="Helical" evidence="2">
    <location>
        <begin position="456"/>
        <end position="479"/>
    </location>
</feature>
<keyword evidence="2" id="KW-0812">Transmembrane</keyword>
<evidence type="ECO:0000313" key="3">
    <source>
        <dbReference type="EMBL" id="KAG6451393.1"/>
    </source>
</evidence>
<feature type="region of interest" description="Disordered" evidence="1">
    <location>
        <begin position="15"/>
        <end position="104"/>
    </location>
</feature>
<sequence>MSELSQEEIRRRRLARLAALSGAGSTPSSASPPATPSASMLSPDIQSPQPRLSPAPIPRGSTEPSTPDANANREPNFSDAIRSDQSDQTKIPADGLIVTEKTDNNLLDEMADTKMTDLSQTRQYSSFDSMGEDTLLSCGSVRVGSLPHSTVGGSEGASTREDSTSRSISPAQFVEPSPVRPRPTTASPSCSRRSLSMEVDDVSERNSQCESQQEPMEVEENDPSSSPARKIHRSRTVSCTELTEDQLRHIVAKILQVSWSDECAGGIFVPSVAASLLDNPKLSLNELTSEALMDVITQIGDGSDPLNQKLIAVSETSKRLNEDCGDDTLTSGPLGSESDPDKSDCPTPSLPIPKNMPTQGLAVSYILRFYNNINLYEREHPKKSSEPPLSDLLQSLRTLLVNHLVLVLRKGFDLEKCRKSPLLPYMLIGNTPTGLIPELLLATYQDKEVFEEVIVLFNYCFDYFIDVCIAFYLCFYRVFTL</sequence>
<keyword evidence="2" id="KW-0472">Membrane</keyword>
<comment type="caution">
    <text evidence="3">The sequence shown here is derived from an EMBL/GenBank/DDBJ whole genome shotgun (WGS) entry which is preliminary data.</text>
</comment>
<feature type="compositionally biased region" description="Polar residues" evidence="1">
    <location>
        <begin position="62"/>
        <end position="75"/>
    </location>
</feature>
<feature type="compositionally biased region" description="Low complexity" evidence="1">
    <location>
        <begin position="16"/>
        <end position="43"/>
    </location>
</feature>
<accession>A0A921Z4S3</accession>
<keyword evidence="2" id="KW-1133">Transmembrane helix</keyword>
<keyword evidence="4" id="KW-1185">Reference proteome</keyword>
<reference evidence="3" key="2">
    <citation type="submission" date="2020-12" db="EMBL/GenBank/DDBJ databases">
        <authorList>
            <person name="Kanost M."/>
        </authorList>
    </citation>
    <scope>NUCLEOTIDE SEQUENCE</scope>
</reference>
<evidence type="ECO:0000313" key="4">
    <source>
        <dbReference type="Proteomes" id="UP000791440"/>
    </source>
</evidence>
<name>A0A921Z4S3_MANSE</name>
<evidence type="ECO:0000256" key="1">
    <source>
        <dbReference type="SAM" id="MobiDB-lite"/>
    </source>
</evidence>
<evidence type="ECO:0000256" key="2">
    <source>
        <dbReference type="SAM" id="Phobius"/>
    </source>
</evidence>
<feature type="region of interest" description="Disordered" evidence="1">
    <location>
        <begin position="322"/>
        <end position="356"/>
    </location>
</feature>
<feature type="compositionally biased region" description="Polar residues" evidence="1">
    <location>
        <begin position="184"/>
        <end position="194"/>
    </location>
</feature>
<organism evidence="3 4">
    <name type="scientific">Manduca sexta</name>
    <name type="common">Tobacco hawkmoth</name>
    <name type="synonym">Tobacco hornworm</name>
    <dbReference type="NCBI Taxonomy" id="7130"/>
    <lineage>
        <taxon>Eukaryota</taxon>
        <taxon>Metazoa</taxon>
        <taxon>Ecdysozoa</taxon>
        <taxon>Arthropoda</taxon>
        <taxon>Hexapoda</taxon>
        <taxon>Insecta</taxon>
        <taxon>Pterygota</taxon>
        <taxon>Neoptera</taxon>
        <taxon>Endopterygota</taxon>
        <taxon>Lepidoptera</taxon>
        <taxon>Glossata</taxon>
        <taxon>Ditrysia</taxon>
        <taxon>Bombycoidea</taxon>
        <taxon>Sphingidae</taxon>
        <taxon>Sphinginae</taxon>
        <taxon>Sphingini</taxon>
        <taxon>Manduca</taxon>
    </lineage>
</organism>
<feature type="compositionally biased region" description="Polar residues" evidence="1">
    <location>
        <begin position="205"/>
        <end position="214"/>
    </location>
</feature>
<feature type="region of interest" description="Disordered" evidence="1">
    <location>
        <begin position="145"/>
        <end position="233"/>
    </location>
</feature>
<dbReference type="AlphaFoldDB" id="A0A921Z4S3"/>
<protein>
    <recommendedName>
        <fullName evidence="5">Ubiquitin conjugation factor E4 core domain-containing protein</fullName>
    </recommendedName>
</protein>
<reference evidence="3" key="1">
    <citation type="journal article" date="2016" name="Insect Biochem. Mol. Biol.">
        <title>Multifaceted biological insights from a draft genome sequence of the tobacco hornworm moth, Manduca sexta.</title>
        <authorList>
            <person name="Kanost M.R."/>
            <person name="Arrese E.L."/>
            <person name="Cao X."/>
            <person name="Chen Y.R."/>
            <person name="Chellapilla S."/>
            <person name="Goldsmith M.R."/>
            <person name="Grosse-Wilde E."/>
            <person name="Heckel D.G."/>
            <person name="Herndon N."/>
            <person name="Jiang H."/>
            <person name="Papanicolaou A."/>
            <person name="Qu J."/>
            <person name="Soulages J.L."/>
            <person name="Vogel H."/>
            <person name="Walters J."/>
            <person name="Waterhouse R.M."/>
            <person name="Ahn S.J."/>
            <person name="Almeida F.C."/>
            <person name="An C."/>
            <person name="Aqrawi P."/>
            <person name="Bretschneider A."/>
            <person name="Bryant W.B."/>
            <person name="Bucks S."/>
            <person name="Chao H."/>
            <person name="Chevignon G."/>
            <person name="Christen J.M."/>
            <person name="Clarke D.F."/>
            <person name="Dittmer N.T."/>
            <person name="Ferguson L.C.F."/>
            <person name="Garavelou S."/>
            <person name="Gordon K.H.J."/>
            <person name="Gunaratna R.T."/>
            <person name="Han Y."/>
            <person name="Hauser F."/>
            <person name="He Y."/>
            <person name="Heidel-Fischer H."/>
            <person name="Hirsh A."/>
            <person name="Hu Y."/>
            <person name="Jiang H."/>
            <person name="Kalra D."/>
            <person name="Klinner C."/>
            <person name="Konig C."/>
            <person name="Kovar C."/>
            <person name="Kroll A.R."/>
            <person name="Kuwar S.S."/>
            <person name="Lee S.L."/>
            <person name="Lehman R."/>
            <person name="Li K."/>
            <person name="Li Z."/>
            <person name="Liang H."/>
            <person name="Lovelace S."/>
            <person name="Lu Z."/>
            <person name="Mansfield J.H."/>
            <person name="McCulloch K.J."/>
            <person name="Mathew T."/>
            <person name="Morton B."/>
            <person name="Muzny D.M."/>
            <person name="Neunemann D."/>
            <person name="Ongeri F."/>
            <person name="Pauchet Y."/>
            <person name="Pu L.L."/>
            <person name="Pyrousis I."/>
            <person name="Rao X.J."/>
            <person name="Redding A."/>
            <person name="Roesel C."/>
            <person name="Sanchez-Gracia A."/>
            <person name="Schaack S."/>
            <person name="Shukla A."/>
            <person name="Tetreau G."/>
            <person name="Wang Y."/>
            <person name="Xiong G.H."/>
            <person name="Traut W."/>
            <person name="Walsh T.K."/>
            <person name="Worley K.C."/>
            <person name="Wu D."/>
            <person name="Wu W."/>
            <person name="Wu Y.Q."/>
            <person name="Zhang X."/>
            <person name="Zou Z."/>
            <person name="Zucker H."/>
            <person name="Briscoe A.D."/>
            <person name="Burmester T."/>
            <person name="Clem R.J."/>
            <person name="Feyereisen R."/>
            <person name="Grimmelikhuijzen C.J.P."/>
            <person name="Hamodrakas S.J."/>
            <person name="Hansson B.S."/>
            <person name="Huguet E."/>
            <person name="Jermiin L.S."/>
            <person name="Lan Q."/>
            <person name="Lehman H.K."/>
            <person name="Lorenzen M."/>
            <person name="Merzendorfer H."/>
            <person name="Michalopoulos I."/>
            <person name="Morton D.B."/>
            <person name="Muthukrishnan S."/>
            <person name="Oakeshott J.G."/>
            <person name="Palmer W."/>
            <person name="Park Y."/>
            <person name="Passarelli A.L."/>
            <person name="Rozas J."/>
            <person name="Schwartz L.M."/>
            <person name="Smith W."/>
            <person name="Southgate A."/>
            <person name="Vilcinskas A."/>
            <person name="Vogt R."/>
            <person name="Wang P."/>
            <person name="Werren J."/>
            <person name="Yu X.Q."/>
            <person name="Zhou J.J."/>
            <person name="Brown S.J."/>
            <person name="Scherer S.E."/>
            <person name="Richards S."/>
            <person name="Blissard G.W."/>
        </authorList>
    </citation>
    <scope>NUCLEOTIDE SEQUENCE</scope>
</reference>
<proteinExistence type="predicted"/>
<dbReference type="EMBL" id="JH668406">
    <property type="protein sequence ID" value="KAG6451393.1"/>
    <property type="molecule type" value="Genomic_DNA"/>
</dbReference>